<dbReference type="RefSeq" id="WP_248149510.1">
    <property type="nucleotide sequence ID" value="NZ_JALNMJ010000001.1"/>
</dbReference>
<name>A0ABT0GMP4_9HYPH</name>
<feature type="chain" id="PRO_5047174842" evidence="1">
    <location>
        <begin position="42"/>
        <end position="164"/>
    </location>
</feature>
<proteinExistence type="predicted"/>
<reference evidence="2" key="1">
    <citation type="submission" date="2022-04" db="EMBL/GenBank/DDBJ databases">
        <title>Roseibium sp. CAU 1639 isolated from mud.</title>
        <authorList>
            <person name="Kim W."/>
        </authorList>
    </citation>
    <scope>NUCLEOTIDE SEQUENCE</scope>
    <source>
        <strain evidence="2">CAU 1639</strain>
    </source>
</reference>
<accession>A0ABT0GMP4</accession>
<comment type="caution">
    <text evidence="2">The sequence shown here is derived from an EMBL/GenBank/DDBJ whole genome shotgun (WGS) entry which is preliminary data.</text>
</comment>
<gene>
    <name evidence="2" type="ORF">M0H32_00815</name>
</gene>
<feature type="signal peptide" evidence="1">
    <location>
        <begin position="1"/>
        <end position="41"/>
    </location>
</feature>
<evidence type="ECO:0000313" key="2">
    <source>
        <dbReference type="EMBL" id="MCK7610684.1"/>
    </source>
</evidence>
<sequence length="164" mass="18110">MPTPVPRNINRSIFRRRLSPVWRLAALVASCLAVQAGSALGASSSECVFWAFGQDAQYQQELQIEAGADRRSFRIRERITPINPGFFKSMDPQTRDVCHLHLSCRLPDNASASVATQVEHKLLGSPGTWRPVKKYFNTASAVEILDAEGTPIDADCRIVDISTP</sequence>
<keyword evidence="3" id="KW-1185">Reference proteome</keyword>
<dbReference type="Proteomes" id="UP001431221">
    <property type="component" value="Unassembled WGS sequence"/>
</dbReference>
<evidence type="ECO:0000313" key="3">
    <source>
        <dbReference type="Proteomes" id="UP001431221"/>
    </source>
</evidence>
<dbReference type="EMBL" id="JALNMJ010000001">
    <property type="protein sequence ID" value="MCK7610684.1"/>
    <property type="molecule type" value="Genomic_DNA"/>
</dbReference>
<protein>
    <submittedName>
        <fullName evidence="2">Uncharacterized protein</fullName>
    </submittedName>
</protein>
<evidence type="ECO:0000256" key="1">
    <source>
        <dbReference type="SAM" id="SignalP"/>
    </source>
</evidence>
<keyword evidence="1" id="KW-0732">Signal</keyword>
<organism evidence="2 3">
    <name type="scientific">Roseibium sediminicola</name>
    <dbReference type="NCBI Taxonomy" id="2933272"/>
    <lineage>
        <taxon>Bacteria</taxon>
        <taxon>Pseudomonadati</taxon>
        <taxon>Pseudomonadota</taxon>
        <taxon>Alphaproteobacteria</taxon>
        <taxon>Hyphomicrobiales</taxon>
        <taxon>Stappiaceae</taxon>
        <taxon>Roseibium</taxon>
    </lineage>
</organism>